<dbReference type="RefSeq" id="XP_034010243.1">
    <property type="nucleotide sequence ID" value="XM_034157756.1"/>
</dbReference>
<dbReference type="PROSITE" id="PS51745">
    <property type="entry name" value="PB1"/>
    <property type="match status" value="1"/>
</dbReference>
<dbReference type="Pfam" id="PF00621">
    <property type="entry name" value="RhoGEF"/>
    <property type="match status" value="1"/>
</dbReference>
<dbReference type="Pfam" id="PF00564">
    <property type="entry name" value="PB1"/>
    <property type="match status" value="1"/>
</dbReference>
<reference evidence="6 7" key="1">
    <citation type="submission" date="2019-07" db="EMBL/GenBank/DDBJ databases">
        <title>Genome assembly of two rare yeast pathogens: Diutina rugosa and Trichomonascus ciferrii.</title>
        <authorList>
            <person name="Mixao V."/>
            <person name="Saus E."/>
            <person name="Hansen A."/>
            <person name="Lass-Flor C."/>
            <person name="Gabaldon T."/>
        </authorList>
    </citation>
    <scope>NUCLEOTIDE SEQUENCE [LARGE SCALE GENOMIC DNA]</scope>
    <source>
        <strain evidence="6 7">CBS 613</strain>
    </source>
</reference>
<dbReference type="InterPro" id="IPR053026">
    <property type="entry name" value="CDC42_GEF"/>
</dbReference>
<keyword evidence="1" id="KW-0175">Coiled coil</keyword>
<name>A0A642UJI7_DIURU</name>
<keyword evidence="7" id="KW-1185">Reference proteome</keyword>
<dbReference type="Proteomes" id="UP000449547">
    <property type="component" value="Unassembled WGS sequence"/>
</dbReference>
<proteinExistence type="predicted"/>
<dbReference type="Gene3D" id="2.30.29.30">
    <property type="entry name" value="Pleckstrin-homology domain (PH domain)/Phosphotyrosine-binding domain (PTB)"/>
    <property type="match status" value="1"/>
</dbReference>
<dbReference type="InterPro" id="IPR033511">
    <property type="entry name" value="Cdc24/Scd1_PH_dom"/>
</dbReference>
<dbReference type="GO" id="GO:0005634">
    <property type="term" value="C:nucleus"/>
    <property type="evidence" value="ECO:0007669"/>
    <property type="project" value="TreeGrafter"/>
</dbReference>
<dbReference type="InterPro" id="IPR001849">
    <property type="entry name" value="PH_domain"/>
</dbReference>
<feature type="coiled-coil region" evidence="1">
    <location>
        <begin position="400"/>
        <end position="427"/>
    </location>
</feature>
<dbReference type="VEuPathDB" id="FungiDB:DIURU_004839"/>
<dbReference type="GO" id="GO:0030010">
    <property type="term" value="P:establishment of cell polarity"/>
    <property type="evidence" value="ECO:0007669"/>
    <property type="project" value="TreeGrafter"/>
</dbReference>
<dbReference type="InterPro" id="IPR010481">
    <property type="entry name" value="Cdc24/Scd1_N"/>
</dbReference>
<dbReference type="InterPro" id="IPR000270">
    <property type="entry name" value="PB1_dom"/>
</dbReference>
<feature type="domain" description="DH" evidence="4">
    <location>
        <begin position="243"/>
        <end position="417"/>
    </location>
</feature>
<protein>
    <submittedName>
        <fullName evidence="6">Uncharacterized protein</fullName>
    </submittedName>
</protein>
<evidence type="ECO:0000259" key="4">
    <source>
        <dbReference type="PROSITE" id="PS50010"/>
    </source>
</evidence>
<accession>A0A642UJI7</accession>
<gene>
    <name evidence="6" type="ORF">DIURU_004839</name>
</gene>
<dbReference type="GO" id="GO:0000935">
    <property type="term" value="C:division septum"/>
    <property type="evidence" value="ECO:0007669"/>
    <property type="project" value="TreeGrafter"/>
</dbReference>
<dbReference type="CDD" id="cd05992">
    <property type="entry name" value="PB1"/>
    <property type="match status" value="1"/>
</dbReference>
<dbReference type="PROSITE" id="PS50010">
    <property type="entry name" value="DH_2"/>
    <property type="match status" value="1"/>
</dbReference>
<dbReference type="SUPFAM" id="SSF48065">
    <property type="entry name" value="DBL homology domain (DH-domain)"/>
    <property type="match status" value="1"/>
</dbReference>
<dbReference type="Gene3D" id="1.20.900.10">
    <property type="entry name" value="Dbl homology (DH) domain"/>
    <property type="match status" value="1"/>
</dbReference>
<dbReference type="PANTHER" id="PTHR47339:SF1">
    <property type="entry name" value="CELL DIVISION CONTROL PROTEIN 24"/>
    <property type="match status" value="1"/>
</dbReference>
<feature type="domain" description="PH" evidence="3">
    <location>
        <begin position="441"/>
        <end position="578"/>
    </location>
</feature>
<dbReference type="GeneID" id="54783490"/>
<dbReference type="InterPro" id="IPR053793">
    <property type="entry name" value="PB1-like"/>
</dbReference>
<evidence type="ECO:0000256" key="1">
    <source>
        <dbReference type="SAM" id="Coils"/>
    </source>
</evidence>
<dbReference type="GO" id="GO:0005737">
    <property type="term" value="C:cytoplasm"/>
    <property type="evidence" value="ECO:0007669"/>
    <property type="project" value="TreeGrafter"/>
</dbReference>
<dbReference type="InterPro" id="IPR011993">
    <property type="entry name" value="PH-like_dom_sf"/>
</dbReference>
<dbReference type="Pfam" id="PF15411">
    <property type="entry name" value="PH_10"/>
    <property type="match status" value="1"/>
</dbReference>
<evidence type="ECO:0000256" key="2">
    <source>
        <dbReference type="SAM" id="MobiDB-lite"/>
    </source>
</evidence>
<feature type="domain" description="PB1" evidence="5">
    <location>
        <begin position="664"/>
        <end position="750"/>
    </location>
</feature>
<dbReference type="EMBL" id="SWFT01000149">
    <property type="protein sequence ID" value="KAA8897986.1"/>
    <property type="molecule type" value="Genomic_DNA"/>
</dbReference>
<dbReference type="PROSITE" id="PS50003">
    <property type="entry name" value="PH_DOMAIN"/>
    <property type="match status" value="1"/>
</dbReference>
<dbReference type="InterPro" id="IPR011047">
    <property type="entry name" value="Quinoprotein_ADH-like_sf"/>
</dbReference>
<dbReference type="OrthoDB" id="1594986at2759"/>
<evidence type="ECO:0000259" key="5">
    <source>
        <dbReference type="PROSITE" id="PS51745"/>
    </source>
</evidence>
<dbReference type="InterPro" id="IPR035899">
    <property type="entry name" value="DBL_dom_sf"/>
</dbReference>
<dbReference type="InterPro" id="IPR000219">
    <property type="entry name" value="DH_dom"/>
</dbReference>
<dbReference type="SUPFAM" id="SSF50729">
    <property type="entry name" value="PH domain-like"/>
    <property type="match status" value="1"/>
</dbReference>
<dbReference type="GO" id="GO:0043332">
    <property type="term" value="C:mating projection tip"/>
    <property type="evidence" value="ECO:0007669"/>
    <property type="project" value="TreeGrafter"/>
</dbReference>
<feature type="region of interest" description="Disordered" evidence="2">
    <location>
        <begin position="488"/>
        <end position="508"/>
    </location>
</feature>
<evidence type="ECO:0000313" key="7">
    <source>
        <dbReference type="Proteomes" id="UP000449547"/>
    </source>
</evidence>
<organism evidence="6 7">
    <name type="scientific">Diutina rugosa</name>
    <name type="common">Yeast</name>
    <name type="synonym">Candida rugosa</name>
    <dbReference type="NCBI Taxonomy" id="5481"/>
    <lineage>
        <taxon>Eukaryota</taxon>
        <taxon>Fungi</taxon>
        <taxon>Dikarya</taxon>
        <taxon>Ascomycota</taxon>
        <taxon>Saccharomycotina</taxon>
        <taxon>Pichiomycetes</taxon>
        <taxon>Debaryomycetaceae</taxon>
        <taxon>Diutina</taxon>
    </lineage>
</organism>
<dbReference type="SUPFAM" id="SSF50998">
    <property type="entry name" value="Quinoprotein alcohol dehydrogenase-like"/>
    <property type="match status" value="1"/>
</dbReference>
<evidence type="ECO:0000259" key="3">
    <source>
        <dbReference type="PROSITE" id="PS50003"/>
    </source>
</evidence>
<evidence type="ECO:0000313" key="6">
    <source>
        <dbReference type="EMBL" id="KAA8897986.1"/>
    </source>
</evidence>
<dbReference type="CDD" id="cd00160">
    <property type="entry name" value="RhoGEF"/>
    <property type="match status" value="1"/>
</dbReference>
<comment type="caution">
    <text evidence="6">The sequence shown here is derived from an EMBL/GenBank/DDBJ whole genome shotgun (WGS) entry which is preliminary data.</text>
</comment>
<dbReference type="SMART" id="SM00325">
    <property type="entry name" value="RhoGEF"/>
    <property type="match status" value="1"/>
</dbReference>
<dbReference type="GO" id="GO:0031106">
    <property type="term" value="P:septin ring organization"/>
    <property type="evidence" value="ECO:0007669"/>
    <property type="project" value="TreeGrafter"/>
</dbReference>
<dbReference type="CDD" id="cd13246">
    <property type="entry name" value="PH_Scd1"/>
    <property type="match status" value="1"/>
</dbReference>
<dbReference type="SUPFAM" id="SSF54277">
    <property type="entry name" value="CAD &amp; PB1 domains"/>
    <property type="match status" value="1"/>
</dbReference>
<sequence length="1390" mass="154786">MSVEFRSVSTTSNFSLNSSSTSITRVASAPLNHSFNKQSLASDHLYFQCLSLKKRLESIEGMAPFMNLAFNAAEGCAEQQALALSQQMQQESHRIEEGFEGALGFGLSGGQTGAGFKSRNHIFTFTAGVLPANISVDPATQLWKLFQQGAPLCLIFNTIYPKHQIQVIGSDDLRICKKSVYDFLIAVKTHLQFDDDLMFTISNVFSDDTQDLCRIIKVVNKLLSLSEVDAVAQMIGDIQINDDRSKVFREIIETERKYVQDLETLQAYRTDLVNAQLFSSEQIHTLFPNLNEIIDFQRRFLMGLECNINVPDKYQRIGSVFIHAASGPFKSYEPWTIGQLAAIELINKEAGNLRKSSQLLDPGFELQSFLLKPIQRLCKYPLLLKELIKAGPDEPLSNELKLALTAMKELANDVNEAQRRAENVEYLQKLVARVQDWKGFNLKDQGELLYHGVVGVRDVENEKEYVAYLFEKIIFFFTEVDARPDKEKKKNLLGNRKKSTSSSSSVNLLETTSDKTPLVLKGRVYISEVYNISSSNTPTGYTLVISWSGKKESGSFTLRYRTEEFRNQWESCLRNLKTSEMNYHIQRRLRDSQGSQVTNDSLYDVAAAYCTTPSTDSISLRSSNGSSYFNNRHQSSSSTFSMMRQTRTSRSSANGTITSTQPEGIRIKLIYNKIEISEPLVVSPDIQFNELYSKISGMIVNSDQINDDILVNKLKYKDEDGDFVVMDSNDDWNLAVDMLEEMGEATVGGGDDFYYDLSIFIATPDHTKVSGVVIANDRHQRSEAFQNVSVRSIDRVVARTTCTNSRPLSPKRGQQLGTAAATWTKIKSVTNGVTDEADGNEDSVQLPLIDYDPSGEIFIVHPQVNVVEVWDWDSTSDDLCLATRSKIGGKAKGTIECMRVMSNSNLAIARDNYLELHTVYIDSDTTDVVATIDVGAHIVHIRRGSGWIVAGDEYGQLHIFDDSLNPQDTKYYTSLDKSGTPIFDVQGDWLVYSPVRAEHLRLKGEARSGYMSRNLTPVKMPPRGPLLARVLSSFSKSALDGLIALSRASSKRIKHLVNEGADYRASSISKSIGNLLYSTASQTASSIQKTADARKPQDNQLIKVIHLGTNATKAAFRPPGGISAVSLSPYDLQLIQVSHRGDTYYMWDLYRLPLEISLVGKFTRGKTKAVVHDLTWYMTQTESGGVNCGFGSVSEGSGTVHWFNINYFWGQTNNLPVRSNKSGQPQFVDAWLFPSEEAQRIITLPKQHKLGILTKSGALKIVTSIDGSHSYQYDIPLTLPENWQDYDRVVFDQSPETVDTTVKSKVTSSDAIAQAEINTCFAFLNLVNNDNVAFATFDEAAPIWGSTEVTIVKPFGLSPTKPAASESDEVDVLGDVVIDPDSVECLAPIQ</sequence>
<dbReference type="Pfam" id="PF06395">
    <property type="entry name" value="CDC24"/>
    <property type="match status" value="1"/>
</dbReference>
<dbReference type="Gene3D" id="3.10.20.90">
    <property type="entry name" value="Phosphatidylinositol 3-kinase Catalytic Subunit, Chain A, domain 1"/>
    <property type="match status" value="1"/>
</dbReference>
<dbReference type="GO" id="GO:0005085">
    <property type="term" value="F:guanyl-nucleotide exchange factor activity"/>
    <property type="evidence" value="ECO:0007669"/>
    <property type="project" value="InterPro"/>
</dbReference>
<dbReference type="PANTHER" id="PTHR47339">
    <property type="entry name" value="CELL DIVISION CONTROL PROTEIN 24"/>
    <property type="match status" value="1"/>
</dbReference>